<dbReference type="OrthoDB" id="9763290at2"/>
<evidence type="ECO:0000256" key="8">
    <source>
        <dbReference type="PIRSR" id="PIRSR001589-1"/>
    </source>
</evidence>
<dbReference type="PROSITE" id="PS51278">
    <property type="entry name" value="GATASE_TYPE_2"/>
    <property type="match status" value="1"/>
</dbReference>
<protein>
    <recommendedName>
        <fullName evidence="3">asparagine synthase (glutamine-hydrolyzing)</fullName>
        <ecNumber evidence="3">6.3.5.4</ecNumber>
    </recommendedName>
</protein>
<feature type="site" description="Important for beta-aspartyl-AMP intermediate formation" evidence="10">
    <location>
        <position position="367"/>
    </location>
</feature>
<dbReference type="EC" id="6.3.5.4" evidence="3"/>
<sequence length="636" mass="73460">MCGITGIYAFNELGRFFSINLQQATLQLNRRGPDFLNTSLHERINLGHTRLSIIDPNPAANQPMTDPTERYTIVFNGEIYNYREIRQNLQNQGVEFSTESDTEVVLQAYIHQGVKCLQRFNGFFAFAIYDEQTQRMLFARDRLGIKPLLIYQDEDKLIFGSEMKALIRFGIEKEIDYVSLKQYLQLNYIPQPYTMLKKVRKLPAGHYLIVEGRKNQTEEAFYQIPYQGKANNGAKTYEEAQSEFAQILERSVQQRLVSDVPLGSFLSGGIDSSVIATLAARHTDQLHTFSIGYKDEPFFDETNYAQLVAKKIGAKHTVFSVSNQDMLDHIYEILNYIDEPFADSSAIAVYILSQRTKAHVTVALSGDGADELFSGYNKHAAEYRLRQNSWKVGLVKSLSGVWNALPKSRSSKIGNKIRQLARFAEGAKLSVKDRYWSWATFAQEGDVDDLFNEKIRAKAIQEVYDERKQDLLQHLQHEGVEDFNELLLTDMQLVLPSDMLTKVDLMSMANGLEVRVPFLDHEVVNFGFSLPAKYKIDANYRKKIVQDTFRDVLPKELYQRPKKGFEVPLLKWLRHDLHDMVMKDLLSDEFVEKQAIFKVEEVQKIKQKLLSNNPEDTHARVWGLLVFQHWWKKWFA</sequence>
<evidence type="ECO:0000313" key="12">
    <source>
        <dbReference type="EMBL" id="EAY24429.1"/>
    </source>
</evidence>
<dbReference type="EMBL" id="AAWS01000069">
    <property type="protein sequence ID" value="EAY24429.1"/>
    <property type="molecule type" value="Genomic_DNA"/>
</dbReference>
<dbReference type="InterPro" id="IPR051786">
    <property type="entry name" value="ASN_synthetase/amidase"/>
</dbReference>
<name>A1ZYT2_MICM2</name>
<keyword evidence="12" id="KW-0436">Ligase</keyword>
<dbReference type="SUPFAM" id="SSF56235">
    <property type="entry name" value="N-terminal nucleophile aminohydrolases (Ntn hydrolases)"/>
    <property type="match status" value="1"/>
</dbReference>
<reference evidence="12 13" key="1">
    <citation type="submission" date="2007-01" db="EMBL/GenBank/DDBJ databases">
        <authorList>
            <person name="Haygood M."/>
            <person name="Podell S."/>
            <person name="Anderson C."/>
            <person name="Hopkinson B."/>
            <person name="Roe K."/>
            <person name="Barbeau K."/>
            <person name="Gaasterland T."/>
            <person name="Ferriera S."/>
            <person name="Johnson J."/>
            <person name="Kravitz S."/>
            <person name="Beeson K."/>
            <person name="Sutton G."/>
            <person name="Rogers Y.-H."/>
            <person name="Friedman R."/>
            <person name="Frazier M."/>
            <person name="Venter J.C."/>
        </authorList>
    </citation>
    <scope>NUCLEOTIDE SEQUENCE [LARGE SCALE GENOMIC DNA]</scope>
    <source>
        <strain evidence="12 13">ATCC 23134</strain>
    </source>
</reference>
<feature type="active site" description="For GATase activity" evidence="8">
    <location>
        <position position="2"/>
    </location>
</feature>
<comment type="catalytic activity">
    <reaction evidence="7">
        <text>L-aspartate + L-glutamine + ATP + H2O = L-asparagine + L-glutamate + AMP + diphosphate + H(+)</text>
        <dbReference type="Rhea" id="RHEA:12228"/>
        <dbReference type="ChEBI" id="CHEBI:15377"/>
        <dbReference type="ChEBI" id="CHEBI:15378"/>
        <dbReference type="ChEBI" id="CHEBI:29985"/>
        <dbReference type="ChEBI" id="CHEBI:29991"/>
        <dbReference type="ChEBI" id="CHEBI:30616"/>
        <dbReference type="ChEBI" id="CHEBI:33019"/>
        <dbReference type="ChEBI" id="CHEBI:58048"/>
        <dbReference type="ChEBI" id="CHEBI:58359"/>
        <dbReference type="ChEBI" id="CHEBI:456215"/>
        <dbReference type="EC" id="6.3.5.4"/>
    </reaction>
</comment>
<keyword evidence="8" id="KW-0061">Asparagine biosynthesis</keyword>
<accession>A1ZYT2</accession>
<dbReference type="Pfam" id="PF13537">
    <property type="entry name" value="GATase_7"/>
    <property type="match status" value="1"/>
</dbReference>
<dbReference type="CDD" id="cd01991">
    <property type="entry name" value="Asn_synthase_B_C"/>
    <property type="match status" value="1"/>
</dbReference>
<keyword evidence="8" id="KW-0028">Amino-acid biosynthesis</keyword>
<dbReference type="Gene3D" id="3.60.20.10">
    <property type="entry name" value="Glutamine Phosphoribosylpyrophosphate, subunit 1, domain 1"/>
    <property type="match status" value="1"/>
</dbReference>
<dbReference type="Proteomes" id="UP000004095">
    <property type="component" value="Unassembled WGS sequence"/>
</dbReference>
<dbReference type="CDD" id="cd00712">
    <property type="entry name" value="AsnB"/>
    <property type="match status" value="1"/>
</dbReference>
<evidence type="ECO:0000313" key="13">
    <source>
        <dbReference type="Proteomes" id="UP000004095"/>
    </source>
</evidence>
<dbReference type="SUPFAM" id="SSF52402">
    <property type="entry name" value="Adenine nucleotide alpha hydrolases-like"/>
    <property type="match status" value="1"/>
</dbReference>
<dbReference type="PANTHER" id="PTHR43284:SF1">
    <property type="entry name" value="ASPARAGINE SYNTHETASE"/>
    <property type="match status" value="1"/>
</dbReference>
<evidence type="ECO:0000256" key="2">
    <source>
        <dbReference type="ARBA" id="ARBA00005752"/>
    </source>
</evidence>
<feature type="binding site" evidence="9">
    <location>
        <position position="291"/>
    </location>
    <ligand>
        <name>ATP</name>
        <dbReference type="ChEBI" id="CHEBI:30616"/>
    </ligand>
</feature>
<comment type="similarity">
    <text evidence="2">Belongs to the asparagine synthetase family.</text>
</comment>
<dbReference type="PIRSF" id="PIRSF001589">
    <property type="entry name" value="Asn_synthetase_glu-h"/>
    <property type="match status" value="1"/>
</dbReference>
<feature type="domain" description="Glutamine amidotransferase type-2" evidence="11">
    <location>
        <begin position="2"/>
        <end position="213"/>
    </location>
</feature>
<keyword evidence="5 9" id="KW-0067">ATP-binding</keyword>
<dbReference type="GO" id="GO:0004066">
    <property type="term" value="F:asparagine synthase (glutamine-hydrolyzing) activity"/>
    <property type="evidence" value="ECO:0007669"/>
    <property type="project" value="UniProtKB-EC"/>
</dbReference>
<comment type="caution">
    <text evidence="12">The sequence shown here is derived from an EMBL/GenBank/DDBJ whole genome shotgun (WGS) entry which is preliminary data.</text>
</comment>
<dbReference type="InterPro" id="IPR033738">
    <property type="entry name" value="AsnB_N"/>
</dbReference>
<feature type="binding site" evidence="9">
    <location>
        <position position="101"/>
    </location>
    <ligand>
        <name>L-glutamine</name>
        <dbReference type="ChEBI" id="CHEBI:58359"/>
    </ligand>
</feature>
<dbReference type="InterPro" id="IPR006426">
    <property type="entry name" value="Asn_synth_AEB"/>
</dbReference>
<dbReference type="InterPro" id="IPR017932">
    <property type="entry name" value="GATase_2_dom"/>
</dbReference>
<dbReference type="NCBIfam" id="TIGR01536">
    <property type="entry name" value="asn_synth_AEB"/>
    <property type="match status" value="1"/>
</dbReference>
<keyword evidence="13" id="KW-1185">Reference proteome</keyword>
<dbReference type="PANTHER" id="PTHR43284">
    <property type="entry name" value="ASPARAGINE SYNTHETASE (GLUTAMINE-HYDROLYZING)"/>
    <property type="match status" value="1"/>
</dbReference>
<dbReference type="Pfam" id="PF00733">
    <property type="entry name" value="Asn_synthase"/>
    <property type="match status" value="1"/>
</dbReference>
<proteinExistence type="inferred from homology"/>
<evidence type="ECO:0000259" key="11">
    <source>
        <dbReference type="PROSITE" id="PS51278"/>
    </source>
</evidence>
<dbReference type="Gene3D" id="3.40.50.620">
    <property type="entry name" value="HUPs"/>
    <property type="match status" value="1"/>
</dbReference>
<dbReference type="InterPro" id="IPR029055">
    <property type="entry name" value="Ntn_hydrolases_N"/>
</dbReference>
<keyword evidence="4 9" id="KW-0547">Nucleotide-binding</keyword>
<evidence type="ECO:0000256" key="10">
    <source>
        <dbReference type="PIRSR" id="PIRSR001589-3"/>
    </source>
</evidence>
<feature type="binding site" evidence="9">
    <location>
        <begin position="365"/>
        <end position="366"/>
    </location>
    <ligand>
        <name>ATP</name>
        <dbReference type="ChEBI" id="CHEBI:30616"/>
    </ligand>
</feature>
<keyword evidence="6 8" id="KW-0315">Glutamine amidotransferase</keyword>
<dbReference type="InterPro" id="IPR001962">
    <property type="entry name" value="Asn_synthase"/>
</dbReference>
<evidence type="ECO:0000256" key="7">
    <source>
        <dbReference type="ARBA" id="ARBA00048741"/>
    </source>
</evidence>
<dbReference type="GO" id="GO:0005829">
    <property type="term" value="C:cytosol"/>
    <property type="evidence" value="ECO:0007669"/>
    <property type="project" value="TreeGrafter"/>
</dbReference>
<evidence type="ECO:0000256" key="5">
    <source>
        <dbReference type="ARBA" id="ARBA00022840"/>
    </source>
</evidence>
<dbReference type="GO" id="GO:0006529">
    <property type="term" value="P:asparagine biosynthetic process"/>
    <property type="evidence" value="ECO:0007669"/>
    <property type="project" value="UniProtKB-KW"/>
</dbReference>
<evidence type="ECO:0000256" key="3">
    <source>
        <dbReference type="ARBA" id="ARBA00012737"/>
    </source>
</evidence>
<gene>
    <name evidence="12" type="ORF">M23134_06283</name>
</gene>
<dbReference type="eggNOG" id="COG0367">
    <property type="taxonomic scope" value="Bacteria"/>
</dbReference>
<dbReference type="GO" id="GO:0005524">
    <property type="term" value="F:ATP binding"/>
    <property type="evidence" value="ECO:0007669"/>
    <property type="project" value="UniProtKB-KW"/>
</dbReference>
<evidence type="ECO:0000256" key="4">
    <source>
        <dbReference type="ARBA" id="ARBA00022741"/>
    </source>
</evidence>
<dbReference type="InterPro" id="IPR014729">
    <property type="entry name" value="Rossmann-like_a/b/a_fold"/>
</dbReference>
<evidence type="ECO:0000256" key="6">
    <source>
        <dbReference type="ARBA" id="ARBA00022962"/>
    </source>
</evidence>
<organism evidence="12 13">
    <name type="scientific">Microscilla marina ATCC 23134</name>
    <dbReference type="NCBI Taxonomy" id="313606"/>
    <lineage>
        <taxon>Bacteria</taxon>
        <taxon>Pseudomonadati</taxon>
        <taxon>Bacteroidota</taxon>
        <taxon>Cytophagia</taxon>
        <taxon>Cytophagales</taxon>
        <taxon>Microscillaceae</taxon>
        <taxon>Microscilla</taxon>
    </lineage>
</organism>
<evidence type="ECO:0000256" key="1">
    <source>
        <dbReference type="ARBA" id="ARBA00005187"/>
    </source>
</evidence>
<evidence type="ECO:0000256" key="9">
    <source>
        <dbReference type="PIRSR" id="PIRSR001589-2"/>
    </source>
</evidence>
<dbReference type="AlphaFoldDB" id="A1ZYT2"/>
<comment type="pathway">
    <text evidence="1">Amino-acid biosynthesis; L-asparagine biosynthesis; L-asparagine from L-aspartate (L-Gln route): step 1/1.</text>
</comment>
<dbReference type="RefSeq" id="WP_002704768.1">
    <property type="nucleotide sequence ID" value="NZ_AAWS01000069.1"/>
</dbReference>